<dbReference type="PANTHER" id="PTHR10291">
    <property type="entry name" value="DEHYDRODOLICHYL DIPHOSPHATE SYNTHASE FAMILY MEMBER"/>
    <property type="match status" value="1"/>
</dbReference>
<name>A0ABR0MGW6_GOSAR</name>
<evidence type="ECO:0000313" key="3">
    <source>
        <dbReference type="EMBL" id="KAK5772312.1"/>
    </source>
</evidence>
<reference evidence="3 4" key="1">
    <citation type="submission" date="2023-03" db="EMBL/GenBank/DDBJ databases">
        <title>WGS of Gossypium arboreum.</title>
        <authorList>
            <person name="Yu D."/>
        </authorList>
    </citation>
    <scope>NUCLEOTIDE SEQUENCE [LARGE SCALE GENOMIC DNA]</scope>
    <source>
        <tissue evidence="3">Leaf</tissue>
    </source>
</reference>
<dbReference type="CDD" id="cd00475">
    <property type="entry name" value="Cis_IPPS"/>
    <property type="match status" value="1"/>
</dbReference>
<evidence type="ECO:0000256" key="2">
    <source>
        <dbReference type="RuleBase" id="RU363018"/>
    </source>
</evidence>
<dbReference type="Gene3D" id="3.40.1180.10">
    <property type="entry name" value="Decaprenyl diphosphate synthase-like"/>
    <property type="match status" value="1"/>
</dbReference>
<dbReference type="EC" id="2.5.1.-" evidence="2"/>
<comment type="similarity">
    <text evidence="2">Belongs to the UPP synthase family.</text>
</comment>
<gene>
    <name evidence="3" type="ORF">PVK06_048597</name>
</gene>
<dbReference type="Proteomes" id="UP001358586">
    <property type="component" value="Chromosome 13"/>
</dbReference>
<evidence type="ECO:0000313" key="4">
    <source>
        <dbReference type="Proteomes" id="UP001358586"/>
    </source>
</evidence>
<keyword evidence="4" id="KW-1185">Reference proteome</keyword>
<dbReference type="EMBL" id="JARKNE010000013">
    <property type="protein sequence ID" value="KAK5772312.1"/>
    <property type="molecule type" value="Genomic_DNA"/>
</dbReference>
<dbReference type="NCBIfam" id="TIGR00055">
    <property type="entry name" value="uppS"/>
    <property type="match status" value="1"/>
</dbReference>
<sequence length="343" mass="38187">METRAWTKSKSKSRKLDCESLFLGESGVDQLVEIIKKCIFCILSVGPIPNHIAFIMDGNRRFTKKCKLMEGAGHKVGFSALMSMLKYCYEFGVRYVTVYAFSIENFKRSPEEVQSLMDLMLEKIEEILKKQSIVNRYGVRVIFSGNLKLLSEPVRLAAERAMLATAKNSKAVLSICVAYTSTNEIMHAVQESCEEKWDEITLLNSSGAGYGLISLGGYEQDEMDHLIKLTDIEKHMYMAAAPDPDIIIRTSGDAVFLEGASNIGMPVMESIEHSLRKSVFTLQSLFLGESGVDQLVEIIKVAGQQLNNATITVAKRSHGKKPKGCFVIISLYNYHDGDEGGRL</sequence>
<dbReference type="InterPro" id="IPR036424">
    <property type="entry name" value="UPP_synth-like_sf"/>
</dbReference>
<protein>
    <recommendedName>
        <fullName evidence="2">Alkyl transferase</fullName>
        <ecNumber evidence="2">2.5.1.-</ecNumber>
    </recommendedName>
</protein>
<dbReference type="InterPro" id="IPR001441">
    <property type="entry name" value="UPP_synth-like"/>
</dbReference>
<dbReference type="PANTHER" id="PTHR10291:SF18">
    <property type="entry name" value="DEHYDRODOLICHYL DIPHOSPHATE SYNTHASE CPT3"/>
    <property type="match status" value="1"/>
</dbReference>
<comment type="caution">
    <text evidence="3">The sequence shown here is derived from an EMBL/GenBank/DDBJ whole genome shotgun (WGS) entry which is preliminary data.</text>
</comment>
<evidence type="ECO:0000256" key="1">
    <source>
        <dbReference type="ARBA" id="ARBA00022679"/>
    </source>
</evidence>
<dbReference type="SUPFAM" id="SSF64005">
    <property type="entry name" value="Undecaprenyl diphosphate synthase"/>
    <property type="match status" value="1"/>
</dbReference>
<dbReference type="Pfam" id="PF01255">
    <property type="entry name" value="Prenyltransf"/>
    <property type="match status" value="1"/>
</dbReference>
<organism evidence="3 4">
    <name type="scientific">Gossypium arboreum</name>
    <name type="common">Tree cotton</name>
    <name type="synonym">Gossypium nanking</name>
    <dbReference type="NCBI Taxonomy" id="29729"/>
    <lineage>
        <taxon>Eukaryota</taxon>
        <taxon>Viridiplantae</taxon>
        <taxon>Streptophyta</taxon>
        <taxon>Embryophyta</taxon>
        <taxon>Tracheophyta</taxon>
        <taxon>Spermatophyta</taxon>
        <taxon>Magnoliopsida</taxon>
        <taxon>eudicotyledons</taxon>
        <taxon>Gunneridae</taxon>
        <taxon>Pentapetalae</taxon>
        <taxon>rosids</taxon>
        <taxon>malvids</taxon>
        <taxon>Malvales</taxon>
        <taxon>Malvaceae</taxon>
        <taxon>Malvoideae</taxon>
        <taxon>Gossypium</taxon>
    </lineage>
</organism>
<accession>A0ABR0MGW6</accession>
<proteinExistence type="inferred from homology"/>
<keyword evidence="1 2" id="KW-0808">Transferase</keyword>